<comment type="caution">
    <text evidence="2">The sequence shown here is derived from an EMBL/GenBank/DDBJ whole genome shotgun (WGS) entry which is preliminary data.</text>
</comment>
<dbReference type="EMBL" id="JAGINW010000001">
    <property type="protein sequence ID" value="MBP2319632.1"/>
    <property type="molecule type" value="Genomic_DNA"/>
</dbReference>
<protein>
    <recommendedName>
        <fullName evidence="1">DM13 domain-containing protein</fullName>
    </recommendedName>
</protein>
<dbReference type="Proteomes" id="UP001519332">
    <property type="component" value="Unassembled WGS sequence"/>
</dbReference>
<gene>
    <name evidence="2" type="ORF">JOF56_000017</name>
</gene>
<dbReference type="InterPro" id="IPR019545">
    <property type="entry name" value="DM13_domain"/>
</dbReference>
<feature type="domain" description="DM13" evidence="1">
    <location>
        <begin position="76"/>
        <end position="186"/>
    </location>
</feature>
<proteinExistence type="predicted"/>
<dbReference type="RefSeq" id="WP_209633122.1">
    <property type="nucleotide sequence ID" value="NZ_JAGINW010000001.1"/>
</dbReference>
<keyword evidence="3" id="KW-1185">Reference proteome</keyword>
<sequence length="187" mass="19734">MRALLRRKVTWAVLAVLAVAGAFAMWAFQPWRLFTSSTLDEALPLAQPVAVETPVSSTPASTAPAPSTSAAPAVPKELAAGDFVSQEHKTSGRAAVLELPDGSRVLRLTGLASSDGPDLHVWLTDATAGGDWFKYDDGRQVKLGKLKATHGNQNYAIPAGTSLDGLRSAVIWCDRFNVAFGSAALFS</sequence>
<reference evidence="2 3" key="1">
    <citation type="submission" date="2021-03" db="EMBL/GenBank/DDBJ databases">
        <title>Sequencing the genomes of 1000 actinobacteria strains.</title>
        <authorList>
            <person name="Klenk H.-P."/>
        </authorList>
    </citation>
    <scope>NUCLEOTIDE SEQUENCE [LARGE SCALE GENOMIC DNA]</scope>
    <source>
        <strain evidence="2 3">DSM 46670</strain>
    </source>
</reference>
<name>A0ABS4T594_9PSEU</name>
<evidence type="ECO:0000313" key="3">
    <source>
        <dbReference type="Proteomes" id="UP001519332"/>
    </source>
</evidence>
<dbReference type="PROSITE" id="PS51549">
    <property type="entry name" value="DM13"/>
    <property type="match status" value="1"/>
</dbReference>
<evidence type="ECO:0000313" key="2">
    <source>
        <dbReference type="EMBL" id="MBP2319632.1"/>
    </source>
</evidence>
<organism evidence="2 3">
    <name type="scientific">Kibdelosporangium banguiense</name>
    <dbReference type="NCBI Taxonomy" id="1365924"/>
    <lineage>
        <taxon>Bacteria</taxon>
        <taxon>Bacillati</taxon>
        <taxon>Actinomycetota</taxon>
        <taxon>Actinomycetes</taxon>
        <taxon>Pseudonocardiales</taxon>
        <taxon>Pseudonocardiaceae</taxon>
        <taxon>Kibdelosporangium</taxon>
    </lineage>
</organism>
<evidence type="ECO:0000259" key="1">
    <source>
        <dbReference type="PROSITE" id="PS51549"/>
    </source>
</evidence>
<accession>A0ABS4T594</accession>
<dbReference type="Pfam" id="PF10517">
    <property type="entry name" value="DM13"/>
    <property type="match status" value="1"/>
</dbReference>